<accession>A0ABM1MWQ7</accession>
<evidence type="ECO:0000256" key="3">
    <source>
        <dbReference type="ARBA" id="ARBA00022606"/>
    </source>
</evidence>
<evidence type="ECO:0000256" key="2">
    <source>
        <dbReference type="ARBA" id="ARBA00022475"/>
    </source>
</evidence>
<comment type="subcellular location">
    <subcellularLocation>
        <location evidence="1">Cell membrane</location>
        <topology evidence="1">Multi-pass membrane protein</topology>
    </subcellularLocation>
</comment>
<dbReference type="PANTHER" id="PTHR21137:SF35">
    <property type="entry name" value="ODORANT RECEPTOR 19A-RELATED"/>
    <property type="match status" value="1"/>
</dbReference>
<dbReference type="RefSeq" id="XP_017779007.1">
    <property type="nucleotide sequence ID" value="XM_017923518.1"/>
</dbReference>
<keyword evidence="7 10" id="KW-0472">Membrane</keyword>
<organism evidence="11 12">
    <name type="scientific">Nicrophorus vespilloides</name>
    <name type="common">Boreal carrion beetle</name>
    <dbReference type="NCBI Taxonomy" id="110193"/>
    <lineage>
        <taxon>Eukaryota</taxon>
        <taxon>Metazoa</taxon>
        <taxon>Ecdysozoa</taxon>
        <taxon>Arthropoda</taxon>
        <taxon>Hexapoda</taxon>
        <taxon>Insecta</taxon>
        <taxon>Pterygota</taxon>
        <taxon>Neoptera</taxon>
        <taxon>Endopterygota</taxon>
        <taxon>Coleoptera</taxon>
        <taxon>Polyphaga</taxon>
        <taxon>Staphyliniformia</taxon>
        <taxon>Silphidae</taxon>
        <taxon>Nicrophorinae</taxon>
        <taxon>Nicrophorus</taxon>
    </lineage>
</organism>
<name>A0ABM1MWQ7_NICVS</name>
<evidence type="ECO:0000313" key="11">
    <source>
        <dbReference type="Proteomes" id="UP000695000"/>
    </source>
</evidence>
<dbReference type="InterPro" id="IPR004117">
    <property type="entry name" value="7tm6_olfct_rcpt"/>
</dbReference>
<dbReference type="PANTHER" id="PTHR21137">
    <property type="entry name" value="ODORANT RECEPTOR"/>
    <property type="match status" value="1"/>
</dbReference>
<keyword evidence="8" id="KW-0675">Receptor</keyword>
<dbReference type="Proteomes" id="UP000695000">
    <property type="component" value="Unplaced"/>
</dbReference>
<evidence type="ECO:0000256" key="5">
    <source>
        <dbReference type="ARBA" id="ARBA00022725"/>
    </source>
</evidence>
<evidence type="ECO:0000256" key="7">
    <source>
        <dbReference type="ARBA" id="ARBA00023136"/>
    </source>
</evidence>
<dbReference type="Pfam" id="PF02949">
    <property type="entry name" value="7tm_6"/>
    <property type="match status" value="1"/>
</dbReference>
<proteinExistence type="predicted"/>
<protein>
    <submittedName>
        <fullName evidence="12">Uncharacterized protein LOC108564459</fullName>
    </submittedName>
</protein>
<feature type="transmembrane region" description="Helical" evidence="10">
    <location>
        <begin position="86"/>
        <end position="106"/>
    </location>
</feature>
<evidence type="ECO:0000256" key="9">
    <source>
        <dbReference type="ARBA" id="ARBA00023224"/>
    </source>
</evidence>
<evidence type="ECO:0000256" key="6">
    <source>
        <dbReference type="ARBA" id="ARBA00022989"/>
    </source>
</evidence>
<evidence type="ECO:0000256" key="10">
    <source>
        <dbReference type="SAM" id="Phobius"/>
    </source>
</evidence>
<feature type="transmembrane region" description="Helical" evidence="10">
    <location>
        <begin position="7"/>
        <end position="29"/>
    </location>
</feature>
<keyword evidence="9" id="KW-0807">Transducer</keyword>
<reference evidence="12" key="1">
    <citation type="submission" date="2025-08" db="UniProtKB">
        <authorList>
            <consortium name="RefSeq"/>
        </authorList>
    </citation>
    <scope>IDENTIFICATION</scope>
    <source>
        <tissue evidence="12">Whole Larva</tissue>
    </source>
</reference>
<keyword evidence="4 10" id="KW-0812">Transmembrane</keyword>
<sequence>MRECIVLIVNTTGTCIGCGTIYIIIFTTFMSDHIVHRIIHLKSLLMELRSMERGWARNEHMKYCIRYHQNIIEFSVRLSNFSENLYLLYVCITAIILSLISCEAIVKLEYLPFWHGVLYFIPLHLSASAGEHLYENSINISFVIFGSVPWDGDLKLQKDMLFMMTRTNVALTLRIGKFTTYSRPFMLSVLKLWYSLFTLLIKIL</sequence>
<keyword evidence="6 10" id="KW-1133">Transmembrane helix</keyword>
<evidence type="ECO:0000256" key="4">
    <source>
        <dbReference type="ARBA" id="ARBA00022692"/>
    </source>
</evidence>
<keyword evidence="11" id="KW-1185">Reference proteome</keyword>
<evidence type="ECO:0000313" key="12">
    <source>
        <dbReference type="RefSeq" id="XP_017779007.1"/>
    </source>
</evidence>
<keyword evidence="5" id="KW-0552">Olfaction</keyword>
<evidence type="ECO:0000256" key="8">
    <source>
        <dbReference type="ARBA" id="ARBA00023170"/>
    </source>
</evidence>
<dbReference type="GeneID" id="108564459"/>
<evidence type="ECO:0000256" key="1">
    <source>
        <dbReference type="ARBA" id="ARBA00004651"/>
    </source>
</evidence>
<keyword evidence="3" id="KW-0716">Sensory transduction</keyword>
<keyword evidence="2" id="KW-1003">Cell membrane</keyword>
<gene>
    <name evidence="12" type="primary">LOC108564459</name>
</gene>